<feature type="domain" description="EF-hand" evidence="9">
    <location>
        <begin position="397"/>
        <end position="432"/>
    </location>
</feature>
<sequence length="556" mass="62563">MVVVSRIAAVNEGIHHLHRFDRPIGPSRTASQKGGTSPLSPSKTILKRSATKDTEQSVGSQHITDDVLEKYKKLDVLEVEELNSDKDTPFVDKAFFNLGIGVVIMLNAAYIGIEVDLGKPSSTPIKDRIGWYLVENVFTITFTAEMILRLYYTRFRYFTDMWNLLDCALVFLGLVDTYVLTFIGQGGKLRALSILRIARMLRLVRLVRLLRMFRELWLIVFGLIQSLKTLGWVALLLLLILYVMAIFITIMVGKEPQFLYDDKEEFDRDELFGTVPRSMYTLFQVITLESWSQDIARPIIKRQPAMVIFFILFLVVTTFGLLNIVVGVIVENTLATARNNEDKEKKQMELERMRVLKHLRDIFVLSDADQSGTITLEEFRGAFDNPEVYELLRQIELPIHEAEELFMILDGDNSGELSVDEFIGGCVQLKGNQKPKDMLALQMTLQALQKRVETVEERMQKSMQRLQTLTARMKEISALALNRKFPFSGGGGGQGGGTSTRRTTHASAAGGDVGGTGQEGQHGGGMFEDDRPYARDSPPPIPPFPAFLPESPVANE</sequence>
<feature type="compositionally biased region" description="Polar residues" evidence="7">
    <location>
        <begin position="28"/>
        <end position="43"/>
    </location>
</feature>
<keyword evidence="2 8" id="KW-0812">Transmembrane</keyword>
<evidence type="ECO:0000256" key="4">
    <source>
        <dbReference type="ARBA" id="ARBA00022989"/>
    </source>
</evidence>
<keyword evidence="3" id="KW-0106">Calcium</keyword>
<comment type="subcellular location">
    <subcellularLocation>
        <location evidence="1">Membrane</location>
        <topology evidence="1">Multi-pass membrane protein</topology>
    </subcellularLocation>
</comment>
<keyword evidence="6" id="KW-0175">Coiled coil</keyword>
<dbReference type="GO" id="GO:0005248">
    <property type="term" value="F:voltage-gated sodium channel activity"/>
    <property type="evidence" value="ECO:0007669"/>
    <property type="project" value="TreeGrafter"/>
</dbReference>
<evidence type="ECO:0000313" key="10">
    <source>
        <dbReference type="EMBL" id="CEM04539.1"/>
    </source>
</evidence>
<feature type="region of interest" description="Disordered" evidence="7">
    <location>
        <begin position="485"/>
        <end position="556"/>
    </location>
</feature>
<evidence type="ECO:0000313" key="11">
    <source>
        <dbReference type="Proteomes" id="UP000041254"/>
    </source>
</evidence>
<feature type="transmembrane region" description="Helical" evidence="8">
    <location>
        <begin position="129"/>
        <end position="151"/>
    </location>
</feature>
<dbReference type="CDD" id="cd00051">
    <property type="entry name" value="EFh"/>
    <property type="match status" value="1"/>
</dbReference>
<dbReference type="PROSITE" id="PS00018">
    <property type="entry name" value="EF_HAND_1"/>
    <property type="match status" value="2"/>
</dbReference>
<feature type="transmembrane region" description="Helical" evidence="8">
    <location>
        <begin position="230"/>
        <end position="253"/>
    </location>
</feature>
<keyword evidence="5 8" id="KW-0472">Membrane</keyword>
<feature type="compositionally biased region" description="Pro residues" evidence="7">
    <location>
        <begin position="537"/>
        <end position="546"/>
    </location>
</feature>
<dbReference type="PANTHER" id="PTHR10037">
    <property type="entry name" value="VOLTAGE-GATED CATION CHANNEL CALCIUM AND SODIUM"/>
    <property type="match status" value="1"/>
</dbReference>
<dbReference type="SUPFAM" id="SSF47473">
    <property type="entry name" value="EF-hand"/>
    <property type="match status" value="1"/>
</dbReference>
<dbReference type="GO" id="GO:0005509">
    <property type="term" value="F:calcium ion binding"/>
    <property type="evidence" value="ECO:0007669"/>
    <property type="project" value="InterPro"/>
</dbReference>
<organism evidence="10 11">
    <name type="scientific">Vitrella brassicaformis (strain CCMP3155)</name>
    <dbReference type="NCBI Taxonomy" id="1169540"/>
    <lineage>
        <taxon>Eukaryota</taxon>
        <taxon>Sar</taxon>
        <taxon>Alveolata</taxon>
        <taxon>Colpodellida</taxon>
        <taxon>Vitrellaceae</taxon>
        <taxon>Vitrella</taxon>
    </lineage>
</organism>
<dbReference type="PANTHER" id="PTHR10037:SF62">
    <property type="entry name" value="SODIUM CHANNEL PROTEIN 60E"/>
    <property type="match status" value="1"/>
</dbReference>
<accession>A0A0G4F0G1</accession>
<reference evidence="10 11" key="1">
    <citation type="submission" date="2014-11" db="EMBL/GenBank/DDBJ databases">
        <authorList>
            <person name="Zhu J."/>
            <person name="Qi W."/>
            <person name="Song R."/>
        </authorList>
    </citation>
    <scope>NUCLEOTIDE SEQUENCE [LARGE SCALE GENOMIC DNA]</scope>
</reference>
<evidence type="ECO:0000256" key="6">
    <source>
        <dbReference type="SAM" id="Coils"/>
    </source>
</evidence>
<feature type="coiled-coil region" evidence="6">
    <location>
        <begin position="438"/>
        <end position="472"/>
    </location>
</feature>
<dbReference type="Gene3D" id="1.10.287.70">
    <property type="match status" value="1"/>
</dbReference>
<feature type="region of interest" description="Disordered" evidence="7">
    <location>
        <begin position="21"/>
        <end position="59"/>
    </location>
</feature>
<dbReference type="InterPro" id="IPR005821">
    <property type="entry name" value="Ion_trans_dom"/>
</dbReference>
<gene>
    <name evidence="10" type="ORF">Vbra_8646</name>
</gene>
<feature type="compositionally biased region" description="Low complexity" evidence="7">
    <location>
        <begin position="547"/>
        <end position="556"/>
    </location>
</feature>
<dbReference type="VEuPathDB" id="CryptoDB:Vbra_8646"/>
<dbReference type="OMA" id="GWYLVEN"/>
<dbReference type="InterPro" id="IPR011992">
    <property type="entry name" value="EF-hand-dom_pair"/>
</dbReference>
<dbReference type="STRING" id="1169540.A0A0G4F0G1"/>
<protein>
    <recommendedName>
        <fullName evidence="9">EF-hand domain-containing protein</fullName>
    </recommendedName>
</protein>
<feature type="transmembrane region" description="Helical" evidence="8">
    <location>
        <begin position="163"/>
        <end position="183"/>
    </location>
</feature>
<dbReference type="Gene3D" id="1.20.120.350">
    <property type="entry name" value="Voltage-gated potassium channels. Chain C"/>
    <property type="match status" value="1"/>
</dbReference>
<evidence type="ECO:0000256" key="7">
    <source>
        <dbReference type="SAM" id="MobiDB-lite"/>
    </source>
</evidence>
<dbReference type="SMART" id="SM00054">
    <property type="entry name" value="EFh"/>
    <property type="match status" value="2"/>
</dbReference>
<dbReference type="GO" id="GO:0001518">
    <property type="term" value="C:voltage-gated sodium channel complex"/>
    <property type="evidence" value="ECO:0007669"/>
    <property type="project" value="TreeGrafter"/>
</dbReference>
<dbReference type="InterPro" id="IPR027359">
    <property type="entry name" value="Volt_channel_dom_sf"/>
</dbReference>
<proteinExistence type="predicted"/>
<evidence type="ECO:0000256" key="1">
    <source>
        <dbReference type="ARBA" id="ARBA00004141"/>
    </source>
</evidence>
<keyword evidence="11" id="KW-1185">Reference proteome</keyword>
<dbReference type="PhylomeDB" id="A0A0G4F0G1"/>
<dbReference type="GO" id="GO:0086010">
    <property type="term" value="P:membrane depolarization during action potential"/>
    <property type="evidence" value="ECO:0007669"/>
    <property type="project" value="TreeGrafter"/>
</dbReference>
<dbReference type="SUPFAM" id="SSF81324">
    <property type="entry name" value="Voltage-gated potassium channels"/>
    <property type="match status" value="1"/>
</dbReference>
<dbReference type="AlphaFoldDB" id="A0A0G4F0G1"/>
<feature type="compositionally biased region" description="Gly residues" evidence="7">
    <location>
        <begin position="511"/>
        <end position="526"/>
    </location>
</feature>
<evidence type="ECO:0000256" key="3">
    <source>
        <dbReference type="ARBA" id="ARBA00022837"/>
    </source>
</evidence>
<dbReference type="InParanoid" id="A0A0G4F0G1"/>
<dbReference type="InterPro" id="IPR002048">
    <property type="entry name" value="EF_hand_dom"/>
</dbReference>
<dbReference type="Proteomes" id="UP000041254">
    <property type="component" value="Unassembled WGS sequence"/>
</dbReference>
<dbReference type="Pfam" id="PF00520">
    <property type="entry name" value="Ion_trans"/>
    <property type="match status" value="1"/>
</dbReference>
<feature type="domain" description="EF-hand" evidence="9">
    <location>
        <begin position="354"/>
        <end position="389"/>
    </location>
</feature>
<feature type="compositionally biased region" description="Low complexity" evidence="7">
    <location>
        <begin position="499"/>
        <end position="510"/>
    </location>
</feature>
<evidence type="ECO:0000256" key="2">
    <source>
        <dbReference type="ARBA" id="ARBA00022692"/>
    </source>
</evidence>
<evidence type="ECO:0000256" key="8">
    <source>
        <dbReference type="SAM" id="Phobius"/>
    </source>
</evidence>
<dbReference type="EMBL" id="CDMY01000353">
    <property type="protein sequence ID" value="CEM04539.1"/>
    <property type="molecule type" value="Genomic_DNA"/>
</dbReference>
<feature type="transmembrane region" description="Helical" evidence="8">
    <location>
        <begin position="307"/>
        <end position="330"/>
    </location>
</feature>
<dbReference type="PROSITE" id="PS50222">
    <property type="entry name" value="EF_HAND_2"/>
    <property type="match status" value="2"/>
</dbReference>
<feature type="transmembrane region" description="Helical" evidence="8">
    <location>
        <begin position="94"/>
        <end position="117"/>
    </location>
</feature>
<feature type="compositionally biased region" description="Gly residues" evidence="7">
    <location>
        <begin position="488"/>
        <end position="498"/>
    </location>
</feature>
<dbReference type="InterPro" id="IPR043203">
    <property type="entry name" value="VGCC_Ca_Na"/>
</dbReference>
<evidence type="ECO:0000259" key="9">
    <source>
        <dbReference type="PROSITE" id="PS50222"/>
    </source>
</evidence>
<evidence type="ECO:0000256" key="5">
    <source>
        <dbReference type="ARBA" id="ARBA00023136"/>
    </source>
</evidence>
<keyword evidence="4 8" id="KW-1133">Transmembrane helix</keyword>
<dbReference type="OrthoDB" id="431720at2759"/>
<dbReference type="InterPro" id="IPR018247">
    <property type="entry name" value="EF_Hand_1_Ca_BS"/>
</dbReference>
<dbReference type="Gene3D" id="1.10.238.10">
    <property type="entry name" value="EF-hand"/>
    <property type="match status" value="1"/>
</dbReference>
<name>A0A0G4F0G1_VITBC</name>